<dbReference type="Proteomes" id="UP000324585">
    <property type="component" value="Unassembled WGS sequence"/>
</dbReference>
<keyword evidence="2" id="KW-0812">Transmembrane</keyword>
<dbReference type="AlphaFoldDB" id="A0A5J4Z881"/>
<proteinExistence type="predicted"/>
<feature type="transmembrane region" description="Helical" evidence="2">
    <location>
        <begin position="21"/>
        <end position="39"/>
    </location>
</feature>
<keyword evidence="2" id="KW-1133">Transmembrane helix</keyword>
<organism evidence="3 4">
    <name type="scientific">Porphyridium purpureum</name>
    <name type="common">Red alga</name>
    <name type="synonym">Porphyridium cruentum</name>
    <dbReference type="NCBI Taxonomy" id="35688"/>
    <lineage>
        <taxon>Eukaryota</taxon>
        <taxon>Rhodophyta</taxon>
        <taxon>Bangiophyceae</taxon>
        <taxon>Porphyridiales</taxon>
        <taxon>Porphyridiaceae</taxon>
        <taxon>Porphyridium</taxon>
    </lineage>
</organism>
<accession>A0A5J4Z881</accession>
<keyword evidence="2" id="KW-0472">Membrane</keyword>
<reference evidence="4" key="1">
    <citation type="journal article" date="2019" name="Nat. Commun.">
        <title>Expansion of phycobilisome linker gene families in mesophilic red algae.</title>
        <authorList>
            <person name="Lee J."/>
            <person name="Kim D."/>
            <person name="Bhattacharya D."/>
            <person name="Yoon H.S."/>
        </authorList>
    </citation>
    <scope>NUCLEOTIDE SEQUENCE [LARGE SCALE GENOMIC DNA]</scope>
    <source>
        <strain evidence="4">CCMP 1328</strain>
    </source>
</reference>
<evidence type="ECO:0000256" key="1">
    <source>
        <dbReference type="SAM" id="MobiDB-lite"/>
    </source>
</evidence>
<comment type="caution">
    <text evidence="3">The sequence shown here is derived from an EMBL/GenBank/DDBJ whole genome shotgun (WGS) entry which is preliminary data.</text>
</comment>
<feature type="region of interest" description="Disordered" evidence="1">
    <location>
        <begin position="132"/>
        <end position="192"/>
    </location>
</feature>
<keyword evidence="4" id="KW-1185">Reference proteome</keyword>
<evidence type="ECO:0000313" key="3">
    <source>
        <dbReference type="EMBL" id="KAA8499252.1"/>
    </source>
</evidence>
<evidence type="ECO:0000313" key="4">
    <source>
        <dbReference type="Proteomes" id="UP000324585"/>
    </source>
</evidence>
<protein>
    <submittedName>
        <fullName evidence="3">Uncharacterized protein</fullName>
    </submittedName>
</protein>
<evidence type="ECO:0000256" key="2">
    <source>
        <dbReference type="SAM" id="Phobius"/>
    </source>
</evidence>
<gene>
    <name evidence="3" type="ORF">FVE85_6837</name>
</gene>
<dbReference type="EMBL" id="VRMN01000001">
    <property type="protein sequence ID" value="KAA8499252.1"/>
    <property type="molecule type" value="Genomic_DNA"/>
</dbReference>
<sequence>MNHNQSIKPHDNRRRQRRLEAAFVAVTLVLFTYETILSIRSGTLRRALSVSIPAVPSWSHAAGNRGTGYAYGLVEESAFEAAKAVKSASAYREKSTDSKGEYDEAVAHSIRNEVNANARPQWVVHSANETDADGKVTESEHLNSPSSQDQREQKETAAAVSSGAVAPQPFRQQERPADEPADEAALAAREKEEELAADIDALPAVLANASLSAEGDEQQQQILQLQRDRQFRGLRVQGYDPWGVNVTRVSYMIFRVMRMYKLTSLIDFPCSTTRHYMAYLAERLDFELQDFKYYALDVGYEEMRSCKLAFEEASVTGLSSQFDLITISDRMMYPKADLLFSFDGFQKWGPKAAMIALKALRRSQVPYVMFTNNPGAVGNLEPGLINVRRAPFHFDGPTKAIRNIMREEDERDAKVAEDLASGNDSVSNAAQNPMDPSIKVLYMYDINHMRPGLVDF</sequence>
<name>A0A5J4Z881_PORPP</name>
<feature type="compositionally biased region" description="Basic and acidic residues" evidence="1">
    <location>
        <begin position="132"/>
        <end position="141"/>
    </location>
</feature>
<dbReference type="OrthoDB" id="5681at2759"/>